<feature type="transmembrane region" description="Helical" evidence="9">
    <location>
        <begin position="136"/>
        <end position="155"/>
    </location>
</feature>
<keyword evidence="5 9" id="KW-0592">Phosphate transport</keyword>
<evidence type="ECO:0000313" key="10">
    <source>
        <dbReference type="EMBL" id="SHH13654.1"/>
    </source>
</evidence>
<dbReference type="GO" id="GO:0016020">
    <property type="term" value="C:membrane"/>
    <property type="evidence" value="ECO:0007669"/>
    <property type="project" value="UniProtKB-SubCell"/>
</dbReference>
<dbReference type="GO" id="GO:0005315">
    <property type="term" value="F:phosphate transmembrane transporter activity"/>
    <property type="evidence" value="ECO:0007669"/>
    <property type="project" value="InterPro"/>
</dbReference>
<organism evidence="10 11">
    <name type="scientific">Halobaculum gomorrense</name>
    <dbReference type="NCBI Taxonomy" id="43928"/>
    <lineage>
        <taxon>Archaea</taxon>
        <taxon>Methanobacteriati</taxon>
        <taxon>Methanobacteriota</taxon>
        <taxon>Stenosarchaea group</taxon>
        <taxon>Halobacteria</taxon>
        <taxon>Halobacteriales</taxon>
        <taxon>Haloferacaceae</taxon>
        <taxon>Halobaculum</taxon>
    </lineage>
</organism>
<comment type="function">
    <text evidence="1">Potential transporter for phosphate.</text>
</comment>
<feature type="transmembrane region" description="Helical" evidence="9">
    <location>
        <begin position="39"/>
        <end position="62"/>
    </location>
</feature>
<dbReference type="EMBL" id="FQWV01000004">
    <property type="protein sequence ID" value="SHH13654.1"/>
    <property type="molecule type" value="Genomic_DNA"/>
</dbReference>
<evidence type="ECO:0000313" key="11">
    <source>
        <dbReference type="Proteomes" id="UP000184357"/>
    </source>
</evidence>
<feature type="transmembrane region" description="Helical" evidence="9">
    <location>
        <begin position="105"/>
        <end position="124"/>
    </location>
</feature>
<feature type="transmembrane region" description="Helical" evidence="9">
    <location>
        <begin position="350"/>
        <end position="367"/>
    </location>
</feature>
<feature type="transmembrane region" description="Helical" evidence="9">
    <location>
        <begin position="284"/>
        <end position="305"/>
    </location>
</feature>
<dbReference type="Proteomes" id="UP000184357">
    <property type="component" value="Unassembled WGS sequence"/>
</dbReference>
<feature type="transmembrane region" description="Helical" evidence="9">
    <location>
        <begin position="247"/>
        <end position="272"/>
    </location>
</feature>
<comment type="subcellular location">
    <subcellularLocation>
        <location evidence="2 9">Membrane</location>
        <topology evidence="2 9">Multi-pass membrane protein</topology>
    </subcellularLocation>
</comment>
<sequence>MVAAGTLATLLVAALASLFMAWAIGAGSSGSTPFAPAVGANAISVMRAGLIVGVLGFFGAVLQGANVTEAVGTSLIVGAPITATAAIVSLVTAAVLVAIGVFAGYPIATAFTVTGAVVGVGLALGGDPAWAKYREIVALWVAVPFVGGSIAYGTARLLRAERVPERVAVPTLAGLVAAIVANIGFTVLGPPGVQRSLAGAVAAALPAVVVAGVDTGRIAVTVAFAVVVALALFRDMTLDEARGQRRFLLALGGLVAFSAGGSQVGLAIGPLVPLLGGEGASVQIPLLAVLVGGGLGLLAGSWTGAPRMIKALAQDYSSLGPRRSIAALIPSFAIAQTAVAFGIPVSFNEIIVSAIIGSGYAAGGAGVSTRKMAYTVLAWIGSLALALAVGYGAFTAVDAVV</sequence>
<evidence type="ECO:0000256" key="6">
    <source>
        <dbReference type="ARBA" id="ARBA00022692"/>
    </source>
</evidence>
<feature type="transmembrane region" description="Helical" evidence="9">
    <location>
        <begin position="374"/>
        <end position="394"/>
    </location>
</feature>
<feature type="transmembrane region" description="Helical" evidence="9">
    <location>
        <begin position="74"/>
        <end position="99"/>
    </location>
</feature>
<dbReference type="RefSeq" id="WP_073308912.1">
    <property type="nucleotide sequence ID" value="NZ_FQWV01000004.1"/>
</dbReference>
<name>A0A1M5QHK6_9EURY</name>
<evidence type="ECO:0000256" key="4">
    <source>
        <dbReference type="ARBA" id="ARBA00022448"/>
    </source>
</evidence>
<feature type="transmembrane region" description="Helical" evidence="9">
    <location>
        <begin position="218"/>
        <end position="235"/>
    </location>
</feature>
<evidence type="ECO:0000256" key="2">
    <source>
        <dbReference type="ARBA" id="ARBA00004141"/>
    </source>
</evidence>
<evidence type="ECO:0000256" key="3">
    <source>
        <dbReference type="ARBA" id="ARBA00009916"/>
    </source>
</evidence>
<dbReference type="STRING" id="43928.SAMN05443636_1913"/>
<comment type="similarity">
    <text evidence="3 9">Belongs to the inorganic phosphate transporter (PiT) (TC 2.A.20) family.</text>
</comment>
<evidence type="ECO:0000256" key="9">
    <source>
        <dbReference type="RuleBase" id="RU363058"/>
    </source>
</evidence>
<protein>
    <recommendedName>
        <fullName evidence="9">Phosphate transporter</fullName>
    </recommendedName>
</protein>
<keyword evidence="4 9" id="KW-0813">Transport</keyword>
<dbReference type="Pfam" id="PF01384">
    <property type="entry name" value="PHO4"/>
    <property type="match status" value="1"/>
</dbReference>
<dbReference type="PANTHER" id="PTHR11101:SF80">
    <property type="entry name" value="PHOSPHATE TRANSPORTER"/>
    <property type="match status" value="1"/>
</dbReference>
<dbReference type="InterPro" id="IPR001204">
    <property type="entry name" value="Phos_transporter"/>
</dbReference>
<keyword evidence="6 9" id="KW-0812">Transmembrane</keyword>
<gene>
    <name evidence="10" type="ORF">SAMN05443636_1913</name>
</gene>
<dbReference type="PANTHER" id="PTHR11101">
    <property type="entry name" value="PHOSPHATE TRANSPORTER"/>
    <property type="match status" value="1"/>
</dbReference>
<dbReference type="AlphaFoldDB" id="A0A1M5QHK6"/>
<feature type="transmembrane region" description="Helical" evidence="9">
    <location>
        <begin position="325"/>
        <end position="344"/>
    </location>
</feature>
<evidence type="ECO:0000256" key="5">
    <source>
        <dbReference type="ARBA" id="ARBA00022592"/>
    </source>
</evidence>
<keyword evidence="11" id="KW-1185">Reference proteome</keyword>
<keyword evidence="8 9" id="KW-0472">Membrane</keyword>
<keyword evidence="7 9" id="KW-1133">Transmembrane helix</keyword>
<dbReference type="GO" id="GO:0035435">
    <property type="term" value="P:phosphate ion transmembrane transport"/>
    <property type="evidence" value="ECO:0007669"/>
    <property type="project" value="TreeGrafter"/>
</dbReference>
<feature type="transmembrane region" description="Helical" evidence="9">
    <location>
        <begin position="196"/>
        <end position="212"/>
    </location>
</feature>
<evidence type="ECO:0000256" key="8">
    <source>
        <dbReference type="ARBA" id="ARBA00023136"/>
    </source>
</evidence>
<proteinExistence type="inferred from homology"/>
<evidence type="ECO:0000256" key="1">
    <source>
        <dbReference type="ARBA" id="ARBA00001981"/>
    </source>
</evidence>
<accession>A0A1M5QHK6</accession>
<feature type="transmembrane region" description="Helical" evidence="9">
    <location>
        <begin position="167"/>
        <end position="189"/>
    </location>
</feature>
<reference evidence="10 11" key="1">
    <citation type="submission" date="2016-11" db="EMBL/GenBank/DDBJ databases">
        <authorList>
            <person name="Jaros S."/>
            <person name="Januszkiewicz K."/>
            <person name="Wedrychowicz H."/>
        </authorList>
    </citation>
    <scope>NUCLEOTIDE SEQUENCE [LARGE SCALE GENOMIC DNA]</scope>
    <source>
        <strain evidence="10 11">DSM 9297</strain>
    </source>
</reference>
<evidence type="ECO:0000256" key="7">
    <source>
        <dbReference type="ARBA" id="ARBA00022989"/>
    </source>
</evidence>
<dbReference type="OrthoDB" id="204341at2157"/>